<dbReference type="EMBL" id="AP014879">
    <property type="protein sequence ID" value="BAV33693.1"/>
    <property type="molecule type" value="Genomic_DNA"/>
</dbReference>
<dbReference type="AlphaFoldDB" id="A0A1B4XFW6"/>
<reference evidence="1 2" key="1">
    <citation type="submission" date="2015-05" db="EMBL/GenBank/DDBJ databases">
        <title>Complete genome sequence of a sulfur-oxidizing gammaproteobacterium strain HA5.</title>
        <authorList>
            <person name="Miura A."/>
            <person name="Kojima H."/>
            <person name="Fukui M."/>
        </authorList>
    </citation>
    <scope>NUCLEOTIDE SEQUENCE [LARGE SCALE GENOMIC DNA]</scope>
    <source>
        <strain evidence="1 2">HA5</strain>
    </source>
</reference>
<dbReference type="Proteomes" id="UP000243180">
    <property type="component" value="Chromosome"/>
</dbReference>
<dbReference type="KEGG" id="slim:SCL_1382"/>
<protein>
    <submittedName>
        <fullName evidence="1">Uncharacterized protein</fullName>
    </submittedName>
</protein>
<evidence type="ECO:0000313" key="1">
    <source>
        <dbReference type="EMBL" id="BAV33693.1"/>
    </source>
</evidence>
<accession>A0A1B4XFW6</accession>
<dbReference type="OrthoDB" id="582043at2"/>
<dbReference type="Pfam" id="PF19027">
    <property type="entry name" value="DUF5752"/>
    <property type="match status" value="1"/>
</dbReference>
<dbReference type="InParanoid" id="A0A1B4XFW6"/>
<gene>
    <name evidence="1" type="ORF">SCL_1382</name>
</gene>
<keyword evidence="2" id="KW-1185">Reference proteome</keyword>
<dbReference type="RefSeq" id="WP_096360521.1">
    <property type="nucleotide sequence ID" value="NZ_AP014879.1"/>
</dbReference>
<name>A0A1B4XFW6_9GAMM</name>
<evidence type="ECO:0000313" key="2">
    <source>
        <dbReference type="Proteomes" id="UP000243180"/>
    </source>
</evidence>
<dbReference type="InterPro" id="IPR044036">
    <property type="entry name" value="DUF5752"/>
</dbReference>
<sequence>MAGSSKVEPFVVKDCALAAIATGRRAQNLRELRDGLLAVHPESINYHFWGGLLQPRFDDPEYNNDFASWVRHALHDNKLGERLGVIDPADFHDIEALRQELIDVIETRLDEMEFHPWARRDQQFHFVRAQIVVFDTGKRILRPRDLRAVIPTLSIGSIYYHVIDARRREPQRVDDIRAWLQQFGDQYAVLCDRLAGIDPYFATLTELRRALDTVITECSLEGDAA</sequence>
<proteinExistence type="predicted"/>
<organism evidence="1 2">
    <name type="scientific">Sulfuricaulis limicola</name>
    <dbReference type="NCBI Taxonomy" id="1620215"/>
    <lineage>
        <taxon>Bacteria</taxon>
        <taxon>Pseudomonadati</taxon>
        <taxon>Pseudomonadota</taxon>
        <taxon>Gammaproteobacteria</taxon>
        <taxon>Acidiferrobacterales</taxon>
        <taxon>Acidiferrobacteraceae</taxon>
        <taxon>Sulfuricaulis</taxon>
    </lineage>
</organism>